<evidence type="ECO:0000313" key="2">
    <source>
        <dbReference type="Proteomes" id="UP000316921"/>
    </source>
</evidence>
<evidence type="ECO:0000313" key="1">
    <source>
        <dbReference type="EMBL" id="QDU69786.1"/>
    </source>
</evidence>
<dbReference type="Proteomes" id="UP000316921">
    <property type="component" value="Chromosome"/>
</dbReference>
<keyword evidence="2" id="KW-1185">Reference proteome</keyword>
<organism evidence="1 2">
    <name type="scientific">Engelhardtia mirabilis</name>
    <dbReference type="NCBI Taxonomy" id="2528011"/>
    <lineage>
        <taxon>Bacteria</taxon>
        <taxon>Pseudomonadati</taxon>
        <taxon>Planctomycetota</taxon>
        <taxon>Planctomycetia</taxon>
        <taxon>Planctomycetia incertae sedis</taxon>
        <taxon>Engelhardtia</taxon>
    </lineage>
</organism>
<gene>
    <name evidence="1" type="ORF">Pla133_49080</name>
</gene>
<proteinExistence type="predicted"/>
<reference evidence="1 2" key="1">
    <citation type="submission" date="2019-02" db="EMBL/GenBank/DDBJ databases">
        <title>Deep-cultivation of Planctomycetes and their phenomic and genomic characterization uncovers novel biology.</title>
        <authorList>
            <person name="Wiegand S."/>
            <person name="Jogler M."/>
            <person name="Boedeker C."/>
            <person name="Pinto D."/>
            <person name="Vollmers J."/>
            <person name="Rivas-Marin E."/>
            <person name="Kohn T."/>
            <person name="Peeters S.H."/>
            <person name="Heuer A."/>
            <person name="Rast P."/>
            <person name="Oberbeckmann S."/>
            <person name="Bunk B."/>
            <person name="Jeske O."/>
            <person name="Meyerdierks A."/>
            <person name="Storesund J.E."/>
            <person name="Kallscheuer N."/>
            <person name="Luecker S."/>
            <person name="Lage O.M."/>
            <person name="Pohl T."/>
            <person name="Merkel B.J."/>
            <person name="Hornburger P."/>
            <person name="Mueller R.-W."/>
            <person name="Bruemmer F."/>
            <person name="Labrenz M."/>
            <person name="Spormann A.M."/>
            <person name="Op den Camp H."/>
            <person name="Overmann J."/>
            <person name="Amann R."/>
            <person name="Jetten M.S.M."/>
            <person name="Mascher T."/>
            <person name="Medema M.H."/>
            <person name="Devos D.P."/>
            <person name="Kaster A.-K."/>
            <person name="Ovreas L."/>
            <person name="Rohde M."/>
            <person name="Galperin M.Y."/>
            <person name="Jogler C."/>
        </authorList>
    </citation>
    <scope>NUCLEOTIDE SEQUENCE [LARGE SCALE GENOMIC DNA]</scope>
    <source>
        <strain evidence="1 2">Pla133</strain>
    </source>
</reference>
<dbReference type="EMBL" id="CP036287">
    <property type="protein sequence ID" value="QDU69786.1"/>
    <property type="molecule type" value="Genomic_DNA"/>
</dbReference>
<accession>A0A518BS38</accession>
<dbReference type="KEGG" id="pbap:Pla133_49080"/>
<name>A0A518BS38_9BACT</name>
<dbReference type="AlphaFoldDB" id="A0A518BS38"/>
<protein>
    <submittedName>
        <fullName evidence="1">Uncharacterized protein</fullName>
    </submittedName>
</protein>
<sequence>MKLESSVLNGRASRWLLASSSVCSLAALSVAAWAIVGAVSGRSSARSEGSERAMRLMQAEVAEISRRAAEAWGRARAVALGPGARRAVGAEPLALRDRLAHLERRLAELERFSSIKPRLLSLEDISTSDPSLADELFSIAHYRSVILDSESGVEERSRALLTLSRLPNPDAHLVGEVEDAWLRDQGLANDERSQTQLMRVYRGVRAGERVRDALLSTARFSPFETARDQAINSLNQHYDDDLVRQVVSEALEYDPSASVRERARDFLRRRDAYGDR</sequence>